<protein>
    <recommendedName>
        <fullName evidence="3">DUF3574 domain-containing protein</fullName>
    </recommendedName>
</protein>
<dbReference type="OrthoDB" id="794286at2"/>
<dbReference type="RefSeq" id="WP_007002332.1">
    <property type="nucleotide sequence ID" value="NZ_GG770777.1"/>
</dbReference>
<dbReference type="EMBL" id="ADVL01000660">
    <property type="protein sequence ID" value="EFH10483.1"/>
    <property type="molecule type" value="Genomic_DNA"/>
</dbReference>
<evidence type="ECO:0000313" key="1">
    <source>
        <dbReference type="EMBL" id="EFH10483.1"/>
    </source>
</evidence>
<accession>D5RQE0</accession>
<dbReference type="Pfam" id="PF12098">
    <property type="entry name" value="DUF3574"/>
    <property type="match status" value="1"/>
</dbReference>
<name>D5RQE0_9PROT</name>
<gene>
    <name evidence="1" type="ORF">HMPREF0731_3302</name>
</gene>
<keyword evidence="2" id="KW-1185">Reference proteome</keyword>
<comment type="caution">
    <text evidence="1">The sequence shown here is derived from an EMBL/GenBank/DDBJ whole genome shotgun (WGS) entry which is preliminary data.</text>
</comment>
<dbReference type="InterPro" id="IPR021957">
    <property type="entry name" value="DUF3574"/>
</dbReference>
<proteinExistence type="predicted"/>
<dbReference type="HOGENOM" id="CLU_122289_0_0_5"/>
<reference evidence="1 2" key="1">
    <citation type="submission" date="2010-04" db="EMBL/GenBank/DDBJ databases">
        <authorList>
            <person name="Qin X."/>
            <person name="Bachman B."/>
            <person name="Battles P."/>
            <person name="Bell A."/>
            <person name="Bess C."/>
            <person name="Bickham C."/>
            <person name="Chaboub L."/>
            <person name="Chen D."/>
            <person name="Coyle M."/>
            <person name="Deiros D.R."/>
            <person name="Dinh H."/>
            <person name="Forbes L."/>
            <person name="Fowler G."/>
            <person name="Francisco L."/>
            <person name="Fu Q."/>
            <person name="Gubbala S."/>
            <person name="Hale W."/>
            <person name="Han Y."/>
            <person name="Hemphill L."/>
            <person name="Highlander S.K."/>
            <person name="Hirani K."/>
            <person name="Hogues M."/>
            <person name="Jackson L."/>
            <person name="Jakkamsetti A."/>
            <person name="Javaid M."/>
            <person name="Jiang H."/>
            <person name="Korchina V."/>
            <person name="Kovar C."/>
            <person name="Lara F."/>
            <person name="Lee S."/>
            <person name="Mata R."/>
            <person name="Mathew T."/>
            <person name="Moen C."/>
            <person name="Morales K."/>
            <person name="Munidasa M."/>
            <person name="Nazareth L."/>
            <person name="Ngo R."/>
            <person name="Nguyen L."/>
            <person name="Okwuonu G."/>
            <person name="Ongeri F."/>
            <person name="Patil S."/>
            <person name="Petrosino J."/>
            <person name="Pham C."/>
            <person name="Pham P."/>
            <person name="Pu L.-L."/>
            <person name="Puazo M."/>
            <person name="Raj R."/>
            <person name="Reid J."/>
            <person name="Rouhana J."/>
            <person name="Saada N."/>
            <person name="Shang Y."/>
            <person name="Simmons D."/>
            <person name="Thornton R."/>
            <person name="Warren J."/>
            <person name="Weissenberger G."/>
            <person name="Zhang J."/>
            <person name="Zhang L."/>
            <person name="Zhou C."/>
            <person name="Zhu D."/>
            <person name="Muzny D."/>
            <person name="Worley K."/>
            <person name="Gibbs R."/>
        </authorList>
    </citation>
    <scope>NUCLEOTIDE SEQUENCE [LARGE SCALE GENOMIC DNA]</scope>
    <source>
        <strain evidence="1 2">ATCC 49957</strain>
    </source>
</reference>
<dbReference type="AlphaFoldDB" id="D5RQE0"/>
<sequence length="130" mass="13524">MRALLLLPLLAACTAPCPPGQQKASVAELLFGRAIPGGGGTVSEAEWQGFLADTVTPAFPDGLTVQAAEGQWRGADGTLQREAASRLLLVLPGADLATAAARSGALAEAYRARFRQESVLRLHHSACIAF</sequence>
<dbReference type="Proteomes" id="UP000005324">
    <property type="component" value="Unassembled WGS sequence"/>
</dbReference>
<evidence type="ECO:0008006" key="3">
    <source>
        <dbReference type="Google" id="ProtNLM"/>
    </source>
</evidence>
<organism evidence="1 2">
    <name type="scientific">Pseudoroseomonas cervicalis ATCC 49957</name>
    <dbReference type="NCBI Taxonomy" id="525371"/>
    <lineage>
        <taxon>Bacteria</taxon>
        <taxon>Pseudomonadati</taxon>
        <taxon>Pseudomonadota</taxon>
        <taxon>Alphaproteobacteria</taxon>
        <taxon>Acetobacterales</taxon>
        <taxon>Roseomonadaceae</taxon>
        <taxon>Roseomonas</taxon>
    </lineage>
</organism>
<evidence type="ECO:0000313" key="2">
    <source>
        <dbReference type="Proteomes" id="UP000005324"/>
    </source>
</evidence>